<feature type="domain" description="Chromo" evidence="1">
    <location>
        <begin position="353"/>
        <end position="414"/>
    </location>
</feature>
<dbReference type="STRING" id="945553.A0A0D2MLU4"/>
<gene>
    <name evidence="2" type="ORF">HYPSUDRAFT_135675</name>
</gene>
<dbReference type="CDD" id="cd00024">
    <property type="entry name" value="CD_CSD"/>
    <property type="match status" value="1"/>
</dbReference>
<dbReference type="SMART" id="SM00298">
    <property type="entry name" value="CHROMO"/>
    <property type="match status" value="1"/>
</dbReference>
<dbReference type="OMA" id="NKIETWE"/>
<dbReference type="Pfam" id="PF00385">
    <property type="entry name" value="Chromo"/>
    <property type="match status" value="1"/>
</dbReference>
<protein>
    <recommendedName>
        <fullName evidence="1">Chromo domain-containing protein</fullName>
    </recommendedName>
</protein>
<dbReference type="InterPro" id="IPR040684">
    <property type="entry name" value="HMUDK_hel"/>
</dbReference>
<dbReference type="Proteomes" id="UP000054270">
    <property type="component" value="Unassembled WGS sequence"/>
</dbReference>
<dbReference type="InterPro" id="IPR023780">
    <property type="entry name" value="Chromo_domain"/>
</dbReference>
<dbReference type="GO" id="GO:0006338">
    <property type="term" value="P:chromatin remodeling"/>
    <property type="evidence" value="ECO:0007669"/>
    <property type="project" value="UniProtKB-ARBA"/>
</dbReference>
<proteinExistence type="predicted"/>
<dbReference type="OrthoDB" id="433924at2759"/>
<dbReference type="AlphaFoldDB" id="A0A0D2MLU4"/>
<dbReference type="InterPro" id="IPR016197">
    <property type="entry name" value="Chromo-like_dom_sf"/>
</dbReference>
<dbReference type="InterPro" id="IPR000953">
    <property type="entry name" value="Chromo/chromo_shadow_dom"/>
</dbReference>
<dbReference type="EMBL" id="KN817534">
    <property type="protein sequence ID" value="KJA24858.1"/>
    <property type="molecule type" value="Genomic_DNA"/>
</dbReference>
<keyword evidence="3" id="KW-1185">Reference proteome</keyword>
<accession>A0A0D2MLU4</accession>
<sequence>MNNPHSEPITISGIILRPTIAFDTFWRVAAERKAIDDRRRAGLPAPWTDDKILRDYFFCNTYRVLDKGCQFLIREVIEKGSQDPVEVVFRVILYYTFTKIETYEILENAVGPLTWKTYNREKYSDVLANIDATLYTGAYIKPAPHFGFKENYMNHLCLLESLMENELAGRLLIAPYMADVYEYLISFPSMGPFTTYQLMLCLSYTKVLNFHENDFVVPGPGSISGLNKMFGKAMQHGRSANANFDIDVMRYLTETQDLHFKRLGIEFSGLGPKRLPMSVADIEHTLCEVDKYCRVAHPSIKGKRTQLGRGFTPSQTRPSYAIAAAVLPKAWRHRARRVPRIRPDATLAVHKRYEVSHISEHRDGPDGTRQFFVYWVGYPASDATWEFESSLLLDAPATIAEYFSKLSAEPDPSDCALPPL</sequence>
<dbReference type="Gene3D" id="2.40.50.40">
    <property type="match status" value="1"/>
</dbReference>
<evidence type="ECO:0000259" key="1">
    <source>
        <dbReference type="PROSITE" id="PS50013"/>
    </source>
</evidence>
<evidence type="ECO:0000313" key="3">
    <source>
        <dbReference type="Proteomes" id="UP000054270"/>
    </source>
</evidence>
<name>A0A0D2MLU4_HYPSF</name>
<evidence type="ECO:0000313" key="2">
    <source>
        <dbReference type="EMBL" id="KJA24858.1"/>
    </source>
</evidence>
<dbReference type="PROSITE" id="PS50013">
    <property type="entry name" value="CHROMO_2"/>
    <property type="match status" value="1"/>
</dbReference>
<organism evidence="2 3">
    <name type="scientific">Hypholoma sublateritium (strain FD-334 SS-4)</name>
    <dbReference type="NCBI Taxonomy" id="945553"/>
    <lineage>
        <taxon>Eukaryota</taxon>
        <taxon>Fungi</taxon>
        <taxon>Dikarya</taxon>
        <taxon>Basidiomycota</taxon>
        <taxon>Agaricomycotina</taxon>
        <taxon>Agaricomycetes</taxon>
        <taxon>Agaricomycetidae</taxon>
        <taxon>Agaricales</taxon>
        <taxon>Agaricineae</taxon>
        <taxon>Strophariaceae</taxon>
        <taxon>Hypholoma</taxon>
    </lineage>
</organism>
<dbReference type="SUPFAM" id="SSF54160">
    <property type="entry name" value="Chromo domain-like"/>
    <property type="match status" value="1"/>
</dbReference>
<dbReference type="Pfam" id="PF18723">
    <property type="entry name" value="HMUDK_hel"/>
    <property type="match status" value="1"/>
</dbReference>
<reference evidence="3" key="1">
    <citation type="submission" date="2014-04" db="EMBL/GenBank/DDBJ databases">
        <title>Evolutionary Origins and Diversification of the Mycorrhizal Mutualists.</title>
        <authorList>
            <consortium name="DOE Joint Genome Institute"/>
            <consortium name="Mycorrhizal Genomics Consortium"/>
            <person name="Kohler A."/>
            <person name="Kuo A."/>
            <person name="Nagy L.G."/>
            <person name="Floudas D."/>
            <person name="Copeland A."/>
            <person name="Barry K.W."/>
            <person name="Cichocki N."/>
            <person name="Veneault-Fourrey C."/>
            <person name="LaButti K."/>
            <person name="Lindquist E.A."/>
            <person name="Lipzen A."/>
            <person name="Lundell T."/>
            <person name="Morin E."/>
            <person name="Murat C."/>
            <person name="Riley R."/>
            <person name="Ohm R."/>
            <person name="Sun H."/>
            <person name="Tunlid A."/>
            <person name="Henrissat B."/>
            <person name="Grigoriev I.V."/>
            <person name="Hibbett D.S."/>
            <person name="Martin F."/>
        </authorList>
    </citation>
    <scope>NUCLEOTIDE SEQUENCE [LARGE SCALE GENOMIC DNA]</scope>
    <source>
        <strain evidence="3">FD-334 SS-4</strain>
    </source>
</reference>